<keyword evidence="2" id="KW-1185">Reference proteome</keyword>
<feature type="compositionally biased region" description="Polar residues" evidence="1">
    <location>
        <begin position="408"/>
        <end position="420"/>
    </location>
</feature>
<dbReference type="Proteomes" id="UP000887574">
    <property type="component" value="Unplaced"/>
</dbReference>
<dbReference type="AlphaFoldDB" id="A0A915CM89"/>
<feature type="compositionally biased region" description="Low complexity" evidence="1">
    <location>
        <begin position="157"/>
        <end position="172"/>
    </location>
</feature>
<feature type="compositionally biased region" description="Pro residues" evidence="1">
    <location>
        <begin position="94"/>
        <end position="111"/>
    </location>
</feature>
<feature type="compositionally biased region" description="Low complexity" evidence="1">
    <location>
        <begin position="246"/>
        <end position="257"/>
    </location>
</feature>
<evidence type="ECO:0000256" key="1">
    <source>
        <dbReference type="SAM" id="MobiDB-lite"/>
    </source>
</evidence>
<feature type="compositionally biased region" description="Gly residues" evidence="1">
    <location>
        <begin position="120"/>
        <end position="132"/>
    </location>
</feature>
<accession>A0A915CM89</accession>
<feature type="compositionally biased region" description="Polar residues" evidence="1">
    <location>
        <begin position="315"/>
        <end position="354"/>
    </location>
</feature>
<dbReference type="WBParaSite" id="jg10478">
    <property type="protein sequence ID" value="jg10478"/>
    <property type="gene ID" value="jg10478"/>
</dbReference>
<proteinExistence type="predicted"/>
<protein>
    <submittedName>
        <fullName evidence="3">Uncharacterized protein</fullName>
    </submittedName>
</protein>
<feature type="compositionally biased region" description="Polar residues" evidence="1">
    <location>
        <begin position="224"/>
        <end position="240"/>
    </location>
</feature>
<organism evidence="2 3">
    <name type="scientific">Ditylenchus dipsaci</name>
    <dbReference type="NCBI Taxonomy" id="166011"/>
    <lineage>
        <taxon>Eukaryota</taxon>
        <taxon>Metazoa</taxon>
        <taxon>Ecdysozoa</taxon>
        <taxon>Nematoda</taxon>
        <taxon>Chromadorea</taxon>
        <taxon>Rhabditida</taxon>
        <taxon>Tylenchina</taxon>
        <taxon>Tylenchomorpha</taxon>
        <taxon>Sphaerularioidea</taxon>
        <taxon>Anguinidae</taxon>
        <taxon>Anguininae</taxon>
        <taxon>Ditylenchus</taxon>
    </lineage>
</organism>
<name>A0A915CM89_9BILA</name>
<feature type="compositionally biased region" description="Basic and acidic residues" evidence="1">
    <location>
        <begin position="395"/>
        <end position="407"/>
    </location>
</feature>
<feature type="region of interest" description="Disordered" evidence="1">
    <location>
        <begin position="94"/>
        <end position="420"/>
    </location>
</feature>
<evidence type="ECO:0000313" key="2">
    <source>
        <dbReference type="Proteomes" id="UP000887574"/>
    </source>
</evidence>
<sequence length="420" mass="45004">MFSQGVLQQIQPPGLPLPANMFPFQQQLNVSSSSSTPQLMATWVAVTNSSNNLPFSCLQPQCWLHLAFNPQFMAAAAAAAGGLLPNLFTGGPGAPPPKALLPPPSANPPTPNFQQQNFPRGGGRGGGRGGHWNGPADSFANSPGGFGGAGGQDFRNNESGFRGNRGGRFNSFPTRGGPPSNNNFRGGRFNSGYDRPPSLFDAPPVRHHQDQQFGSGGFPPRHAFSNSGRESTAPPNQKSPSGGAGLLPTPLFPPATTRQFTRFSSINDTSAGDSAAPGTSPPASFTQHTPMAAEDVKQASESLSNSMREQHDRNQPFTSGGQETEEFTVSTTQQVEQQPRDMPTQQHHNQGRNQSEVSRAEVEVSSTTFHDEHQQQQLVGAHADSVSQPQQQPQPKEHQLFEQEQKQENTAQEAPQTTED</sequence>
<evidence type="ECO:0000313" key="3">
    <source>
        <dbReference type="WBParaSite" id="jg10478"/>
    </source>
</evidence>
<feature type="compositionally biased region" description="Polar residues" evidence="1">
    <location>
        <begin position="258"/>
        <end position="272"/>
    </location>
</feature>
<feature type="compositionally biased region" description="Low complexity" evidence="1">
    <location>
        <begin position="180"/>
        <end position="192"/>
    </location>
</feature>
<reference evidence="3" key="1">
    <citation type="submission" date="2022-11" db="UniProtKB">
        <authorList>
            <consortium name="WormBaseParasite"/>
        </authorList>
    </citation>
    <scope>IDENTIFICATION</scope>
</reference>